<protein>
    <submittedName>
        <fullName evidence="3">Uncharacterized protein</fullName>
    </submittedName>
</protein>
<sequence length="118" mass="13215">MTRHRCLRRRDHSRGSSERRLVAYKGPAQNTYKHGRRLSEEEEEQKSGAEGKNATRVQVECFSFNPIRTARRASGKCVSSAVNSARQGVQRCAADCDPLAAASVRRRLWIAACAVGRR</sequence>
<dbReference type="Proteomes" id="UP000887566">
    <property type="component" value="Unplaced"/>
</dbReference>
<reference evidence="3" key="1">
    <citation type="submission" date="2022-11" db="UniProtKB">
        <authorList>
            <consortium name="WormBaseParasite"/>
        </authorList>
    </citation>
    <scope>IDENTIFICATION</scope>
</reference>
<organism evidence="2 3">
    <name type="scientific">Plectus sambesii</name>
    <dbReference type="NCBI Taxonomy" id="2011161"/>
    <lineage>
        <taxon>Eukaryota</taxon>
        <taxon>Metazoa</taxon>
        <taxon>Ecdysozoa</taxon>
        <taxon>Nematoda</taxon>
        <taxon>Chromadorea</taxon>
        <taxon>Plectida</taxon>
        <taxon>Plectina</taxon>
        <taxon>Plectoidea</taxon>
        <taxon>Plectidae</taxon>
        <taxon>Plectus</taxon>
    </lineage>
</organism>
<feature type="compositionally biased region" description="Basic residues" evidence="1">
    <location>
        <begin position="1"/>
        <end position="12"/>
    </location>
</feature>
<name>A0A914WTL5_9BILA</name>
<evidence type="ECO:0000256" key="1">
    <source>
        <dbReference type="SAM" id="MobiDB-lite"/>
    </source>
</evidence>
<evidence type="ECO:0000313" key="2">
    <source>
        <dbReference type="Proteomes" id="UP000887566"/>
    </source>
</evidence>
<evidence type="ECO:0000313" key="3">
    <source>
        <dbReference type="WBParaSite" id="PSAMB.scaffold534size47819.g6682.t1"/>
    </source>
</evidence>
<dbReference type="WBParaSite" id="PSAMB.scaffold534size47819.g6682.t1">
    <property type="protein sequence ID" value="PSAMB.scaffold534size47819.g6682.t1"/>
    <property type="gene ID" value="PSAMB.scaffold534size47819.g6682"/>
</dbReference>
<dbReference type="AlphaFoldDB" id="A0A914WTL5"/>
<keyword evidence="2" id="KW-1185">Reference proteome</keyword>
<accession>A0A914WTL5</accession>
<feature type="region of interest" description="Disordered" evidence="1">
    <location>
        <begin position="1"/>
        <end position="52"/>
    </location>
</feature>
<proteinExistence type="predicted"/>